<gene>
    <name evidence="8" type="ORF">PL336_03775</name>
</gene>
<evidence type="ECO:0000313" key="9">
    <source>
        <dbReference type="Proteomes" id="UP001210770"/>
    </source>
</evidence>
<dbReference type="PANTHER" id="PTHR42709">
    <property type="entry name" value="ALKALINE PHOSPHATASE LIKE PROTEIN"/>
    <property type="match status" value="1"/>
</dbReference>
<dbReference type="EMBL" id="CP116423">
    <property type="protein sequence ID" value="WCE70968.1"/>
    <property type="molecule type" value="Genomic_DNA"/>
</dbReference>
<evidence type="ECO:0000256" key="1">
    <source>
        <dbReference type="ARBA" id="ARBA00004651"/>
    </source>
</evidence>
<reference evidence="8" key="1">
    <citation type="submission" date="2023-01" db="EMBL/GenBank/DDBJ databases">
        <title>Comparative genomic analysis of cold water coral derived Sulfitobacter faviae: insights into their metabolism and habitat adaptation.</title>
        <authorList>
            <person name="Guo Y."/>
            <person name="Lin S."/>
            <person name="Huang Z."/>
            <person name="Tang K."/>
            <person name="Wang X."/>
        </authorList>
    </citation>
    <scope>NUCLEOTIDE SEQUENCE</scope>
    <source>
        <strain evidence="8">SCSIO W_1865</strain>
    </source>
</reference>
<evidence type="ECO:0000256" key="6">
    <source>
        <dbReference type="SAM" id="Phobius"/>
    </source>
</evidence>
<sequence>MFDFITSLLASTGSLGVAALMLFENVFPPIPSEVIMPFAGYLAASGDLSFVSVVIAGTIGSVAGAFLWYWIGTLASEARLRMLIARHGRWLTISEQDLNRSLAWFRRNGGKAVFLGRMVPGVRTLISAPAGMTRMPLLPFLLYTGLGSLLWTAALTISGYLLKAQFAKVEMWVNPAANVLLLGLLAFYVWRLLRPPAQR</sequence>
<proteinExistence type="predicted"/>
<feature type="transmembrane region" description="Helical" evidence="6">
    <location>
        <begin position="140"/>
        <end position="160"/>
    </location>
</feature>
<organism evidence="8 9">
    <name type="scientific">Sulfitobacter faviae</name>
    <dbReference type="NCBI Taxonomy" id="1775881"/>
    <lineage>
        <taxon>Bacteria</taxon>
        <taxon>Pseudomonadati</taxon>
        <taxon>Pseudomonadota</taxon>
        <taxon>Alphaproteobacteria</taxon>
        <taxon>Rhodobacterales</taxon>
        <taxon>Roseobacteraceae</taxon>
        <taxon>Sulfitobacter</taxon>
    </lineage>
</organism>
<keyword evidence="2" id="KW-1003">Cell membrane</keyword>
<evidence type="ECO:0000256" key="3">
    <source>
        <dbReference type="ARBA" id="ARBA00022692"/>
    </source>
</evidence>
<evidence type="ECO:0000256" key="5">
    <source>
        <dbReference type="ARBA" id="ARBA00023136"/>
    </source>
</evidence>
<feature type="transmembrane region" description="Helical" evidence="6">
    <location>
        <begin position="48"/>
        <end position="71"/>
    </location>
</feature>
<keyword evidence="4 6" id="KW-1133">Transmembrane helix</keyword>
<name>A0AAX3LRU5_9RHOB</name>
<evidence type="ECO:0000313" key="8">
    <source>
        <dbReference type="EMBL" id="WCE70968.1"/>
    </source>
</evidence>
<dbReference type="RefSeq" id="WP_271689168.1">
    <property type="nucleotide sequence ID" value="NZ_CP116423.1"/>
</dbReference>
<evidence type="ECO:0000256" key="4">
    <source>
        <dbReference type="ARBA" id="ARBA00022989"/>
    </source>
</evidence>
<comment type="subcellular location">
    <subcellularLocation>
        <location evidence="1">Cell membrane</location>
        <topology evidence="1">Multi-pass membrane protein</topology>
    </subcellularLocation>
</comment>
<dbReference type="Proteomes" id="UP001210770">
    <property type="component" value="Chromosome"/>
</dbReference>
<dbReference type="InterPro" id="IPR032816">
    <property type="entry name" value="VTT_dom"/>
</dbReference>
<keyword evidence="5 6" id="KW-0472">Membrane</keyword>
<evidence type="ECO:0000256" key="2">
    <source>
        <dbReference type="ARBA" id="ARBA00022475"/>
    </source>
</evidence>
<feature type="transmembrane region" description="Helical" evidence="6">
    <location>
        <begin position="172"/>
        <end position="193"/>
    </location>
</feature>
<accession>A0AAX3LRU5</accession>
<evidence type="ECO:0000259" key="7">
    <source>
        <dbReference type="Pfam" id="PF09335"/>
    </source>
</evidence>
<keyword evidence="3 6" id="KW-0812">Transmembrane</keyword>
<dbReference type="InterPro" id="IPR051311">
    <property type="entry name" value="DedA_domain"/>
</dbReference>
<dbReference type="PANTHER" id="PTHR42709:SF6">
    <property type="entry name" value="UNDECAPRENYL PHOSPHATE TRANSPORTER A"/>
    <property type="match status" value="1"/>
</dbReference>
<protein>
    <submittedName>
        <fullName evidence="8">DedA family protein</fullName>
    </submittedName>
</protein>
<dbReference type="AlphaFoldDB" id="A0AAX3LRU5"/>
<dbReference type="GO" id="GO:0005886">
    <property type="term" value="C:plasma membrane"/>
    <property type="evidence" value="ECO:0007669"/>
    <property type="project" value="UniProtKB-SubCell"/>
</dbReference>
<dbReference type="Pfam" id="PF09335">
    <property type="entry name" value="VTT_dom"/>
    <property type="match status" value="1"/>
</dbReference>
<feature type="domain" description="VTT" evidence="7">
    <location>
        <begin position="30"/>
        <end position="160"/>
    </location>
</feature>